<sequence length="410" mass="45508">MPVVLTARHEVDPRLADVTIPFLAVGLSFIFNGVIFSLAVLYASTSGKKDSRVLKLAVLVCVLSNTVTLFFRMYRAQSFILGDLLTNLTSLKWDYVAYMIALAPVRVIIQIYFGRRAWILDGDRGNKRSLTIKWVGLGIITLEGLLGIALPVTMLASFQPNEPGRYGSPFMTEVVKGMFVAYHVLNVVLQATVSYLFASALKRMDAALKASRDAVSMLTRMQLTSAICFCAMSAISIFTFVWFRLPSGRLTDLYVLPLSVMEDMFNSHHPAFPKPEKQTAISFLLALIVRENVRSRLKTPANIDILSPEAGELFFLQDEEEDLHRTRRPSSGWIPFWSLVSSSRSPCNNNNNNNTADSELEMLPGRLRKRDSSLLQTIGRRSSGASLSSVLHFGGRRRSSGASSALTRVA</sequence>
<comment type="caution">
    <text evidence="3">The sequence shown here is derived from an EMBL/GenBank/DDBJ whole genome shotgun (WGS) entry which is preliminary data.</text>
</comment>
<name>A0ABN7IY66_9BASI</name>
<reference evidence="3" key="1">
    <citation type="submission" date="2020-10" db="EMBL/GenBank/DDBJ databases">
        <authorList>
            <person name="Sedaghatjoo S."/>
        </authorList>
    </citation>
    <scope>NUCLEOTIDE SEQUENCE</scope>
    <source>
        <strain evidence="3">AZH3</strain>
    </source>
</reference>
<feature type="transmembrane region" description="Helical" evidence="2">
    <location>
        <begin position="134"/>
        <end position="159"/>
    </location>
</feature>
<evidence type="ECO:0000313" key="4">
    <source>
        <dbReference type="Proteomes" id="UP000836402"/>
    </source>
</evidence>
<keyword evidence="2" id="KW-0472">Membrane</keyword>
<organism evidence="3 4">
    <name type="scientific">Tilletia caries</name>
    <name type="common">wheat bunt fungus</name>
    <dbReference type="NCBI Taxonomy" id="13290"/>
    <lineage>
        <taxon>Eukaryota</taxon>
        <taxon>Fungi</taxon>
        <taxon>Dikarya</taxon>
        <taxon>Basidiomycota</taxon>
        <taxon>Ustilaginomycotina</taxon>
        <taxon>Exobasidiomycetes</taxon>
        <taxon>Tilletiales</taxon>
        <taxon>Tilletiaceae</taxon>
        <taxon>Tilletia</taxon>
    </lineage>
</organism>
<evidence type="ECO:0008006" key="5">
    <source>
        <dbReference type="Google" id="ProtNLM"/>
    </source>
</evidence>
<evidence type="ECO:0000256" key="2">
    <source>
        <dbReference type="SAM" id="Phobius"/>
    </source>
</evidence>
<accession>A0ABN7IY66</accession>
<protein>
    <recommendedName>
        <fullName evidence="5">G-protein coupled receptors family 1 profile domain-containing protein</fullName>
    </recommendedName>
</protein>
<evidence type="ECO:0000256" key="1">
    <source>
        <dbReference type="SAM" id="MobiDB-lite"/>
    </source>
</evidence>
<proteinExistence type="predicted"/>
<feature type="transmembrane region" description="Helical" evidence="2">
    <location>
        <begin position="56"/>
        <end position="75"/>
    </location>
</feature>
<dbReference type="EMBL" id="CAJHJG010003330">
    <property type="protein sequence ID" value="CAD6930006.1"/>
    <property type="molecule type" value="Genomic_DNA"/>
</dbReference>
<keyword evidence="4" id="KW-1185">Reference proteome</keyword>
<feature type="transmembrane region" description="Helical" evidence="2">
    <location>
        <begin position="95"/>
        <end position="113"/>
    </location>
</feature>
<dbReference type="Proteomes" id="UP000836402">
    <property type="component" value="Unassembled WGS sequence"/>
</dbReference>
<keyword evidence="2" id="KW-1133">Transmembrane helix</keyword>
<feature type="region of interest" description="Disordered" evidence="1">
    <location>
        <begin position="344"/>
        <end position="363"/>
    </location>
</feature>
<gene>
    <name evidence="3" type="ORF">JKIAZH3_G3277</name>
</gene>
<feature type="transmembrane region" description="Helical" evidence="2">
    <location>
        <begin position="179"/>
        <end position="201"/>
    </location>
</feature>
<feature type="transmembrane region" description="Helical" evidence="2">
    <location>
        <begin position="222"/>
        <end position="243"/>
    </location>
</feature>
<keyword evidence="2" id="KW-0812">Transmembrane</keyword>
<evidence type="ECO:0000313" key="3">
    <source>
        <dbReference type="EMBL" id="CAD6930006.1"/>
    </source>
</evidence>
<feature type="transmembrane region" description="Helical" evidence="2">
    <location>
        <begin position="20"/>
        <end position="44"/>
    </location>
</feature>